<dbReference type="InterPro" id="IPR005135">
    <property type="entry name" value="Endo/exonuclease/phosphatase"/>
</dbReference>
<keyword evidence="10" id="KW-0539">Nucleus</keyword>
<dbReference type="EMBL" id="KV417339">
    <property type="protein sequence ID" value="KZO90564.1"/>
    <property type="molecule type" value="Genomic_DNA"/>
</dbReference>
<dbReference type="GO" id="GO:0070260">
    <property type="term" value="F:5'-tyrosyl-DNA phosphodiesterase activity"/>
    <property type="evidence" value="ECO:0007669"/>
    <property type="project" value="TreeGrafter"/>
</dbReference>
<reference evidence="12 13" key="1">
    <citation type="journal article" date="2016" name="Mol. Biol. Evol.">
        <title>Comparative Genomics of Early-Diverging Mushroom-Forming Fungi Provides Insights into the Origins of Lignocellulose Decay Capabilities.</title>
        <authorList>
            <person name="Nagy L.G."/>
            <person name="Riley R."/>
            <person name="Tritt A."/>
            <person name="Adam C."/>
            <person name="Daum C."/>
            <person name="Floudas D."/>
            <person name="Sun H."/>
            <person name="Yadav J.S."/>
            <person name="Pangilinan J."/>
            <person name="Larsson K.H."/>
            <person name="Matsuura K."/>
            <person name="Barry K."/>
            <person name="Labutti K."/>
            <person name="Kuo R."/>
            <person name="Ohm R.A."/>
            <person name="Bhattacharya S.S."/>
            <person name="Shirouzu T."/>
            <person name="Yoshinaga Y."/>
            <person name="Martin F.M."/>
            <person name="Grigoriev I.V."/>
            <person name="Hibbett D.S."/>
        </authorList>
    </citation>
    <scope>NUCLEOTIDE SEQUENCE [LARGE SCALE GENOMIC DNA]</scope>
    <source>
        <strain evidence="12 13">TUFC12733</strain>
    </source>
</reference>
<keyword evidence="8" id="KW-0460">Magnesium</keyword>
<dbReference type="Gene3D" id="3.60.10.10">
    <property type="entry name" value="Endonuclease/exonuclease/phosphatase"/>
    <property type="match status" value="1"/>
</dbReference>
<evidence type="ECO:0000259" key="11">
    <source>
        <dbReference type="Pfam" id="PF03372"/>
    </source>
</evidence>
<evidence type="ECO:0000256" key="10">
    <source>
        <dbReference type="ARBA" id="ARBA00023242"/>
    </source>
</evidence>
<evidence type="ECO:0000256" key="2">
    <source>
        <dbReference type="ARBA" id="ARBA00001946"/>
    </source>
</evidence>
<dbReference type="OrthoDB" id="9975959at2759"/>
<feature type="domain" description="Endonuclease/exonuclease/phosphatase" evidence="11">
    <location>
        <begin position="49"/>
        <end position="297"/>
    </location>
</feature>
<keyword evidence="7" id="KW-0378">Hydrolase</keyword>
<evidence type="ECO:0000256" key="9">
    <source>
        <dbReference type="ARBA" id="ARBA00023204"/>
    </source>
</evidence>
<keyword evidence="13" id="KW-1185">Reference proteome</keyword>
<organism evidence="12 13">
    <name type="scientific">Calocera viscosa (strain TUFC12733)</name>
    <dbReference type="NCBI Taxonomy" id="1330018"/>
    <lineage>
        <taxon>Eukaryota</taxon>
        <taxon>Fungi</taxon>
        <taxon>Dikarya</taxon>
        <taxon>Basidiomycota</taxon>
        <taxon>Agaricomycotina</taxon>
        <taxon>Dacrymycetes</taxon>
        <taxon>Dacrymycetales</taxon>
        <taxon>Dacrymycetaceae</taxon>
        <taxon>Calocera</taxon>
    </lineage>
</organism>
<dbReference type="PANTHER" id="PTHR15822:SF4">
    <property type="entry name" value="TYROSYL-DNA PHOSPHODIESTERASE 2"/>
    <property type="match status" value="1"/>
</dbReference>
<comment type="cofactor">
    <cofactor evidence="1">
        <name>Mn(2+)</name>
        <dbReference type="ChEBI" id="CHEBI:29035"/>
    </cofactor>
</comment>
<evidence type="ECO:0000256" key="8">
    <source>
        <dbReference type="ARBA" id="ARBA00022842"/>
    </source>
</evidence>
<comment type="cofactor">
    <cofactor evidence="2">
        <name>Mg(2+)</name>
        <dbReference type="ChEBI" id="CHEBI:18420"/>
    </cofactor>
</comment>
<dbReference type="GO" id="GO:0003697">
    <property type="term" value="F:single-stranded DNA binding"/>
    <property type="evidence" value="ECO:0007669"/>
    <property type="project" value="TreeGrafter"/>
</dbReference>
<dbReference type="PANTHER" id="PTHR15822">
    <property type="entry name" value="TRAF AND TNF RECEPTOR-ASSOCIATED PROTEIN"/>
    <property type="match status" value="1"/>
</dbReference>
<keyword evidence="6" id="KW-0227">DNA damage</keyword>
<accession>A0A167GHJ6</accession>
<dbReference type="STRING" id="1330018.A0A167GHJ6"/>
<evidence type="ECO:0000313" key="13">
    <source>
        <dbReference type="Proteomes" id="UP000076738"/>
    </source>
</evidence>
<dbReference type="InterPro" id="IPR051547">
    <property type="entry name" value="TDP2-like"/>
</dbReference>
<evidence type="ECO:0000256" key="1">
    <source>
        <dbReference type="ARBA" id="ARBA00001936"/>
    </source>
</evidence>
<dbReference type="GO" id="GO:0046872">
    <property type="term" value="F:metal ion binding"/>
    <property type="evidence" value="ECO:0007669"/>
    <property type="project" value="UniProtKB-KW"/>
</dbReference>
<evidence type="ECO:0000313" key="12">
    <source>
        <dbReference type="EMBL" id="KZO90564.1"/>
    </source>
</evidence>
<dbReference type="Proteomes" id="UP000076738">
    <property type="component" value="Unassembled WGS sequence"/>
</dbReference>
<keyword evidence="9" id="KW-0234">DNA repair</keyword>
<name>A0A167GHJ6_CALVF</name>
<keyword evidence="4" id="KW-0540">Nuclease</keyword>
<dbReference type="GO" id="GO:0004518">
    <property type="term" value="F:nuclease activity"/>
    <property type="evidence" value="ECO:0007669"/>
    <property type="project" value="UniProtKB-KW"/>
</dbReference>
<dbReference type="SUPFAM" id="SSF56219">
    <property type="entry name" value="DNase I-like"/>
    <property type="match status" value="1"/>
</dbReference>
<proteinExistence type="predicted"/>
<evidence type="ECO:0000256" key="4">
    <source>
        <dbReference type="ARBA" id="ARBA00022722"/>
    </source>
</evidence>
<dbReference type="AlphaFoldDB" id="A0A167GHJ6"/>
<evidence type="ECO:0000256" key="6">
    <source>
        <dbReference type="ARBA" id="ARBA00022763"/>
    </source>
</evidence>
<sequence length="310" mass="34419">MASIITYISSWIASANQTTPVEEYDRHGKVWRPHPPDTPAVPLDGFVLITWNIDGVGAGKASEERLADCLRLLKDSLDDIGRDARLPAVICLQGMSSEVTALEKLKADEWVQRDFLVITHRPPTPLRYDVVTLVSNRLAISSAFVYDFPRSGMERRALFVNLAMITDTGRRPTRVRVANTHLESLNAVEQRRVQLASTARLLAGADLGIICGDLNANNARDHEYPASLDLLDVWTMLRGGDVGNTWGHQGDFVGVFDPARLDKVLITRVRADESFKPTQVDVREGRAAEGDSWLSDHHFLVTLFGSHDLV</sequence>
<comment type="subcellular location">
    <subcellularLocation>
        <location evidence="3">Nucleus</location>
        <location evidence="3">PML body</location>
    </subcellularLocation>
</comment>
<evidence type="ECO:0000256" key="5">
    <source>
        <dbReference type="ARBA" id="ARBA00022723"/>
    </source>
</evidence>
<evidence type="ECO:0000256" key="7">
    <source>
        <dbReference type="ARBA" id="ARBA00022801"/>
    </source>
</evidence>
<dbReference type="Pfam" id="PF03372">
    <property type="entry name" value="Exo_endo_phos"/>
    <property type="match status" value="1"/>
</dbReference>
<dbReference type="GO" id="GO:0006302">
    <property type="term" value="P:double-strand break repair"/>
    <property type="evidence" value="ECO:0007669"/>
    <property type="project" value="TreeGrafter"/>
</dbReference>
<dbReference type="InterPro" id="IPR036691">
    <property type="entry name" value="Endo/exonu/phosph_ase_sf"/>
</dbReference>
<evidence type="ECO:0000256" key="3">
    <source>
        <dbReference type="ARBA" id="ARBA00004322"/>
    </source>
</evidence>
<keyword evidence="5" id="KW-0479">Metal-binding</keyword>
<dbReference type="GO" id="GO:0005737">
    <property type="term" value="C:cytoplasm"/>
    <property type="evidence" value="ECO:0007669"/>
    <property type="project" value="TreeGrafter"/>
</dbReference>
<gene>
    <name evidence="12" type="ORF">CALVIDRAFT_568986</name>
</gene>
<protein>
    <recommendedName>
        <fullName evidence="11">Endonuclease/exonuclease/phosphatase domain-containing protein</fullName>
    </recommendedName>
</protein>